<dbReference type="KEGG" id="pgin:FRZ67_22025"/>
<organism evidence="2 3">
    <name type="scientific">Panacibacter ginsenosidivorans</name>
    <dbReference type="NCBI Taxonomy" id="1813871"/>
    <lineage>
        <taxon>Bacteria</taxon>
        <taxon>Pseudomonadati</taxon>
        <taxon>Bacteroidota</taxon>
        <taxon>Chitinophagia</taxon>
        <taxon>Chitinophagales</taxon>
        <taxon>Chitinophagaceae</taxon>
        <taxon>Panacibacter</taxon>
    </lineage>
</organism>
<evidence type="ECO:0000313" key="3">
    <source>
        <dbReference type="Proteomes" id="UP000321533"/>
    </source>
</evidence>
<proteinExistence type="predicted"/>
<evidence type="ECO:0000256" key="1">
    <source>
        <dbReference type="SAM" id="SignalP"/>
    </source>
</evidence>
<feature type="chain" id="PRO_5023114987" evidence="1">
    <location>
        <begin position="21"/>
        <end position="278"/>
    </location>
</feature>
<name>A0A5B8VEA3_9BACT</name>
<dbReference type="RefSeq" id="WP_147192723.1">
    <property type="nucleotide sequence ID" value="NZ_CP042435.1"/>
</dbReference>
<dbReference type="Gene3D" id="1.25.40.10">
    <property type="entry name" value="Tetratricopeptide repeat domain"/>
    <property type="match status" value="1"/>
</dbReference>
<reference evidence="2 3" key="1">
    <citation type="journal article" date="2016" name="Int. J. Syst. Evol. Microbiol.">
        <title>Panacibacter ginsenosidivorans gen. nov., sp. nov., with ginsenoside converting activity isolated from soil of a ginseng field.</title>
        <authorList>
            <person name="Siddiqi M.Z."/>
            <person name="Muhammad Shafi S."/>
            <person name="Choi K.D."/>
            <person name="Im W.T."/>
        </authorList>
    </citation>
    <scope>NUCLEOTIDE SEQUENCE [LARGE SCALE GENOMIC DNA]</scope>
    <source>
        <strain evidence="2 3">Gsoil1550</strain>
    </source>
</reference>
<dbReference type="Pfam" id="PF11138">
    <property type="entry name" value="DUF2911"/>
    <property type="match status" value="1"/>
</dbReference>
<dbReference type="OrthoDB" id="9808374at2"/>
<dbReference type="InterPro" id="IPR021314">
    <property type="entry name" value="DUF2911"/>
</dbReference>
<protein>
    <submittedName>
        <fullName evidence="2">DUF2911 domain-containing protein</fullName>
    </submittedName>
</protein>
<evidence type="ECO:0000313" key="2">
    <source>
        <dbReference type="EMBL" id="QEC69847.1"/>
    </source>
</evidence>
<accession>A0A5B8VEA3</accession>
<keyword evidence="1" id="KW-0732">Signal</keyword>
<feature type="signal peptide" evidence="1">
    <location>
        <begin position="1"/>
        <end position="20"/>
    </location>
</feature>
<dbReference type="Proteomes" id="UP000321533">
    <property type="component" value="Chromosome"/>
</dbReference>
<gene>
    <name evidence="2" type="ORF">FRZ67_22025</name>
</gene>
<keyword evidence="3" id="KW-1185">Reference proteome</keyword>
<dbReference type="EMBL" id="CP042435">
    <property type="protein sequence ID" value="QEC69847.1"/>
    <property type="molecule type" value="Genomic_DNA"/>
</dbReference>
<dbReference type="InterPro" id="IPR011990">
    <property type="entry name" value="TPR-like_helical_dom_sf"/>
</dbReference>
<dbReference type="SUPFAM" id="SSF48452">
    <property type="entry name" value="TPR-like"/>
    <property type="match status" value="1"/>
</dbReference>
<sequence>MKKKLAFAVALSAFFVNVYAQELRTPQPSPTEEVKQNFGLSSIELSYSRPGMKGRTIFGDLVPYGKVWRTGANSATTLTFGDDVTIGDTKVPAGKYGLLTIPDASQWTVIITKQLDVTSPAAYKQDQDVVRIKITPQTLPFSVETFTMLFGNIKSSSITLGIMWDNVYVELPISTDIDSKVSAQIKEIMDGDNKPYFQAALYYIENGKDLNQAVAWLDKAIAQNPDAFYMYYQKARALAKLGKKTEALAVSNKSRELSIKAKSDDYVALNDKLQKELK</sequence>
<dbReference type="AlphaFoldDB" id="A0A5B8VEA3"/>